<evidence type="ECO:0000256" key="1">
    <source>
        <dbReference type="SAM" id="MobiDB-lite"/>
    </source>
</evidence>
<evidence type="ECO:0000313" key="3">
    <source>
        <dbReference type="EMBL" id="TEB32254.1"/>
    </source>
</evidence>
<organism evidence="3 4">
    <name type="scientific">Coprinellus micaceus</name>
    <name type="common">Glistening ink-cap mushroom</name>
    <name type="synonym">Coprinus micaceus</name>
    <dbReference type="NCBI Taxonomy" id="71717"/>
    <lineage>
        <taxon>Eukaryota</taxon>
        <taxon>Fungi</taxon>
        <taxon>Dikarya</taxon>
        <taxon>Basidiomycota</taxon>
        <taxon>Agaricomycotina</taxon>
        <taxon>Agaricomycetes</taxon>
        <taxon>Agaricomycetidae</taxon>
        <taxon>Agaricales</taxon>
        <taxon>Agaricineae</taxon>
        <taxon>Psathyrellaceae</taxon>
        <taxon>Coprinellus</taxon>
    </lineage>
</organism>
<keyword evidence="4" id="KW-1185">Reference proteome</keyword>
<dbReference type="InterPro" id="IPR014752">
    <property type="entry name" value="Arrestin-like_C"/>
</dbReference>
<accession>A0A4Y7TE68</accession>
<dbReference type="Pfam" id="PF00339">
    <property type="entry name" value="Arrestin_N"/>
    <property type="match status" value="1"/>
</dbReference>
<feature type="region of interest" description="Disordered" evidence="1">
    <location>
        <begin position="1"/>
        <end position="36"/>
    </location>
</feature>
<feature type="compositionally biased region" description="Low complexity" evidence="1">
    <location>
        <begin position="494"/>
        <end position="505"/>
    </location>
</feature>
<dbReference type="OrthoDB" id="3262423at2759"/>
<proteinExistence type="predicted"/>
<gene>
    <name evidence="3" type="ORF">FA13DRAFT_292889</name>
</gene>
<comment type="caution">
    <text evidence="3">The sequence shown here is derived from an EMBL/GenBank/DDBJ whole genome shotgun (WGS) entry which is preliminary data.</text>
</comment>
<dbReference type="Proteomes" id="UP000298030">
    <property type="component" value="Unassembled WGS sequence"/>
</dbReference>
<feature type="domain" description="Arrestin-like N-terminal" evidence="2">
    <location>
        <begin position="107"/>
        <end position="205"/>
    </location>
</feature>
<sequence length="567" mass="62211">MSRPRPQTYPPGTNGTHPTQNARPAFTHPPPEYATLSVSTLPEYPSAEELDISNEVAGRTYGGASRPRRPRRTFVFKLGSTNASSSSSAQPWLSMRLMSNAPVSAQRPRYIGGEDVEGSVILNFEKPQTVSSVSVMVRGRVVTSSVADGSHVFLEHVHSLWRHDRGESPPSVTVSDGAPTAEIVKGKLRGKFEWPFSFPFPKDFPYFGKRKGSGETLFTTPQTLMERGVNATIIYEVIVKVISGLFRNKHKIIANVLYVPSLISPELPILRCEAYRTGLYLCSPLEDPDGWAALKPLNIRISARRTEGSSNYTKIEAITATCTVYVAKPTTYTRGTLIPCYIVCQNTNPDPNQPNHLLRTFAGQECVSLRLKRRLVYFRDARQGASVVARDPTAVSSGKYAGLDDMCDETKKVGPSAVWWSPRGAGSGEYAARANVVTLEGEMHLDGDLLPSCDVPFLLVSYTVSVDLSQSQELLVECIQDASNGSPSPPSSPVTPTSRRTSRFTRSVDLRDKQGLSKCDVSLPVTIVTVKASGPHPIGYMPRAVVQKPDRSEVQEVEYIAPLTHWN</sequence>
<reference evidence="3 4" key="1">
    <citation type="journal article" date="2019" name="Nat. Ecol. Evol.">
        <title>Megaphylogeny resolves global patterns of mushroom evolution.</title>
        <authorList>
            <person name="Varga T."/>
            <person name="Krizsan K."/>
            <person name="Foldi C."/>
            <person name="Dima B."/>
            <person name="Sanchez-Garcia M."/>
            <person name="Sanchez-Ramirez S."/>
            <person name="Szollosi G.J."/>
            <person name="Szarkandi J.G."/>
            <person name="Papp V."/>
            <person name="Albert L."/>
            <person name="Andreopoulos W."/>
            <person name="Angelini C."/>
            <person name="Antonin V."/>
            <person name="Barry K.W."/>
            <person name="Bougher N.L."/>
            <person name="Buchanan P."/>
            <person name="Buyck B."/>
            <person name="Bense V."/>
            <person name="Catcheside P."/>
            <person name="Chovatia M."/>
            <person name="Cooper J."/>
            <person name="Damon W."/>
            <person name="Desjardin D."/>
            <person name="Finy P."/>
            <person name="Geml J."/>
            <person name="Haridas S."/>
            <person name="Hughes K."/>
            <person name="Justo A."/>
            <person name="Karasinski D."/>
            <person name="Kautmanova I."/>
            <person name="Kiss B."/>
            <person name="Kocsube S."/>
            <person name="Kotiranta H."/>
            <person name="LaButti K.M."/>
            <person name="Lechner B.E."/>
            <person name="Liimatainen K."/>
            <person name="Lipzen A."/>
            <person name="Lukacs Z."/>
            <person name="Mihaltcheva S."/>
            <person name="Morgado L.N."/>
            <person name="Niskanen T."/>
            <person name="Noordeloos M.E."/>
            <person name="Ohm R.A."/>
            <person name="Ortiz-Santana B."/>
            <person name="Ovrebo C."/>
            <person name="Racz N."/>
            <person name="Riley R."/>
            <person name="Savchenko A."/>
            <person name="Shiryaev A."/>
            <person name="Soop K."/>
            <person name="Spirin V."/>
            <person name="Szebenyi C."/>
            <person name="Tomsovsky M."/>
            <person name="Tulloss R.E."/>
            <person name="Uehling J."/>
            <person name="Grigoriev I.V."/>
            <person name="Vagvolgyi C."/>
            <person name="Papp T."/>
            <person name="Martin F.M."/>
            <person name="Miettinen O."/>
            <person name="Hibbett D.S."/>
            <person name="Nagy L.G."/>
        </authorList>
    </citation>
    <scope>NUCLEOTIDE SEQUENCE [LARGE SCALE GENOMIC DNA]</scope>
    <source>
        <strain evidence="3 4">FP101781</strain>
    </source>
</reference>
<feature type="compositionally biased region" description="Polar residues" evidence="1">
    <location>
        <begin position="10"/>
        <end position="22"/>
    </location>
</feature>
<evidence type="ECO:0000259" key="2">
    <source>
        <dbReference type="Pfam" id="PF00339"/>
    </source>
</evidence>
<dbReference type="EMBL" id="QPFP01000016">
    <property type="protein sequence ID" value="TEB32254.1"/>
    <property type="molecule type" value="Genomic_DNA"/>
</dbReference>
<protein>
    <recommendedName>
        <fullName evidence="2">Arrestin-like N-terminal domain-containing protein</fullName>
    </recommendedName>
</protein>
<dbReference type="InterPro" id="IPR011021">
    <property type="entry name" value="Arrestin-like_N"/>
</dbReference>
<dbReference type="Gene3D" id="2.60.40.640">
    <property type="match status" value="1"/>
</dbReference>
<feature type="region of interest" description="Disordered" evidence="1">
    <location>
        <begin position="481"/>
        <end position="505"/>
    </location>
</feature>
<evidence type="ECO:0000313" key="4">
    <source>
        <dbReference type="Proteomes" id="UP000298030"/>
    </source>
</evidence>
<name>A0A4Y7TE68_COPMI</name>
<dbReference type="AlphaFoldDB" id="A0A4Y7TE68"/>